<protein>
    <submittedName>
        <fullName evidence="2">Uncharacterized protein</fullName>
    </submittedName>
</protein>
<comment type="caution">
    <text evidence="2">The sequence shown here is derived from an EMBL/GenBank/DDBJ whole genome shotgun (WGS) entry which is preliminary data.</text>
</comment>
<dbReference type="Proteomes" id="UP000186781">
    <property type="component" value="Unassembled WGS sequence"/>
</dbReference>
<feature type="compositionally biased region" description="Polar residues" evidence="1">
    <location>
        <begin position="124"/>
        <end position="135"/>
    </location>
</feature>
<proteinExistence type="predicted"/>
<name>A0ABX3F1Z1_ACTNA</name>
<evidence type="ECO:0000313" key="2">
    <source>
        <dbReference type="EMBL" id="OLO82478.1"/>
    </source>
</evidence>
<dbReference type="EMBL" id="MSKX01000024">
    <property type="protein sequence ID" value="OLO82478.1"/>
    <property type="molecule type" value="Genomic_DNA"/>
</dbReference>
<feature type="region of interest" description="Disordered" evidence="1">
    <location>
        <begin position="124"/>
        <end position="154"/>
    </location>
</feature>
<gene>
    <name evidence="2" type="ORF">BKH13_08985</name>
</gene>
<reference evidence="2 3" key="1">
    <citation type="submission" date="2016-12" db="EMBL/GenBank/DDBJ databases">
        <title>Genomic comparison of strains in the 'Actinomyces naeslundii' group.</title>
        <authorList>
            <person name="Mughal S.R."/>
            <person name="Do T."/>
            <person name="Gilbert S.C."/>
            <person name="Witherden E.A."/>
            <person name="Didelot X."/>
            <person name="Beighton D."/>
        </authorList>
    </citation>
    <scope>NUCLEOTIDE SEQUENCE [LARGE SCALE GENOMIC DNA]</scope>
    <source>
        <strain evidence="2 3">WE6B-3</strain>
    </source>
</reference>
<accession>A0ABX3F1Z1</accession>
<sequence>MATQAGVVETVIVTASGAASVLKATTRLGAGATTDTESPLTLRDVLGVRTMTSAPFTRTVSSGTTGGVNDVEMGSSVRSALTEVAGRQVDSTTVLAGGTAETGAMIIAVARYSVSAFPSLLCRTRSNPQTSSGAPGTSCVPWGEPTPRTSPVIL</sequence>
<evidence type="ECO:0000313" key="3">
    <source>
        <dbReference type="Proteomes" id="UP000186781"/>
    </source>
</evidence>
<organism evidence="2 3">
    <name type="scientific">Actinomyces naeslundii</name>
    <dbReference type="NCBI Taxonomy" id="1655"/>
    <lineage>
        <taxon>Bacteria</taxon>
        <taxon>Bacillati</taxon>
        <taxon>Actinomycetota</taxon>
        <taxon>Actinomycetes</taxon>
        <taxon>Actinomycetales</taxon>
        <taxon>Actinomycetaceae</taxon>
        <taxon>Actinomyces</taxon>
    </lineage>
</organism>
<evidence type="ECO:0000256" key="1">
    <source>
        <dbReference type="SAM" id="MobiDB-lite"/>
    </source>
</evidence>
<keyword evidence="3" id="KW-1185">Reference proteome</keyword>